<dbReference type="Proteomes" id="UP000576603">
    <property type="component" value="Unassembled WGS sequence"/>
</dbReference>
<dbReference type="AlphaFoldDB" id="A0AAW3U0W7"/>
<gene>
    <name evidence="1" type="ORF">FHY32_001010</name>
</gene>
<accession>A0AAW3U0W7</accession>
<protein>
    <submittedName>
        <fullName evidence="1">Uncharacterized protein</fullName>
    </submittedName>
</protein>
<name>A0AAW3U0W7_XANEU</name>
<organism evidence="1 2">
    <name type="scientific">Xanthomonas euvesicatoria</name>
    <dbReference type="NCBI Taxonomy" id="456327"/>
    <lineage>
        <taxon>Bacteria</taxon>
        <taxon>Pseudomonadati</taxon>
        <taxon>Pseudomonadota</taxon>
        <taxon>Gammaproteobacteria</taxon>
        <taxon>Lysobacterales</taxon>
        <taxon>Lysobacteraceae</taxon>
        <taxon>Xanthomonas</taxon>
    </lineage>
</organism>
<proteinExistence type="predicted"/>
<reference evidence="1 2" key="1">
    <citation type="submission" date="2020-08" db="EMBL/GenBank/DDBJ databases">
        <title>Studying the diversity of plant-associated saprophytic bacteria and their role in host health and plant-pathogen interactions.</title>
        <authorList>
            <person name="Potnis N."/>
        </authorList>
    </citation>
    <scope>NUCLEOTIDE SEQUENCE [LARGE SCALE GENOMIC DNA]</scope>
    <source>
        <strain evidence="1 2">CFBP 7922</strain>
    </source>
</reference>
<sequence>MTYTLAQARAFAAAAARDERTQQRQQQAATAEAVRMAMGAEPAAFTKYLNDLIR</sequence>
<comment type="caution">
    <text evidence="1">The sequence shown here is derived from an EMBL/GenBank/DDBJ whole genome shotgun (WGS) entry which is preliminary data.</text>
</comment>
<evidence type="ECO:0000313" key="1">
    <source>
        <dbReference type="EMBL" id="MBB4722692.1"/>
    </source>
</evidence>
<dbReference type="EMBL" id="JACHNL010000002">
    <property type="protein sequence ID" value="MBB4722692.1"/>
    <property type="molecule type" value="Genomic_DNA"/>
</dbReference>
<dbReference type="RefSeq" id="WP_164520521.1">
    <property type="nucleotide sequence ID" value="NZ_JACHNK010000002.1"/>
</dbReference>
<evidence type="ECO:0000313" key="2">
    <source>
        <dbReference type="Proteomes" id="UP000576603"/>
    </source>
</evidence>